<proteinExistence type="inferred from homology"/>
<name>A0AAV1VHX3_9STRA</name>
<keyword evidence="6" id="KW-0677">Repeat</keyword>
<feature type="compositionally biased region" description="Pro residues" evidence="12">
    <location>
        <begin position="215"/>
        <end position="228"/>
    </location>
</feature>
<keyword evidence="10 11" id="KW-0687">Ribonucleoprotein</keyword>
<dbReference type="GO" id="GO:0046540">
    <property type="term" value="C:U4/U6 x U5 tri-snRNP complex"/>
    <property type="evidence" value="ECO:0007669"/>
    <property type="project" value="TreeGrafter"/>
</dbReference>
<dbReference type="PANTHER" id="PTHR10701">
    <property type="entry name" value="SMALL NUCLEAR RIBONUCLEOPROTEIN-ASSOCIATED PROTEIN B AND N"/>
    <property type="match status" value="1"/>
</dbReference>
<dbReference type="SUPFAM" id="SSF50182">
    <property type="entry name" value="Sm-like ribonucleoproteins"/>
    <property type="match status" value="1"/>
</dbReference>
<evidence type="ECO:0000256" key="11">
    <source>
        <dbReference type="PIRNR" id="PIRNR037187"/>
    </source>
</evidence>
<dbReference type="GO" id="GO:0005687">
    <property type="term" value="C:U4 snRNP"/>
    <property type="evidence" value="ECO:0007669"/>
    <property type="project" value="TreeGrafter"/>
</dbReference>
<feature type="region of interest" description="Disordered" evidence="12">
    <location>
        <begin position="202"/>
        <end position="228"/>
    </location>
</feature>
<dbReference type="GO" id="GO:0070990">
    <property type="term" value="F:snRNP binding"/>
    <property type="evidence" value="ECO:0007669"/>
    <property type="project" value="TreeGrafter"/>
</dbReference>
<dbReference type="GO" id="GO:0005737">
    <property type="term" value="C:cytoplasm"/>
    <property type="evidence" value="ECO:0007669"/>
    <property type="project" value="UniProtKB-SubCell"/>
</dbReference>
<reference evidence="14" key="1">
    <citation type="submission" date="2024-01" db="EMBL/GenBank/DDBJ databases">
        <authorList>
            <person name="Webb A."/>
        </authorList>
    </citation>
    <scope>NUCLEOTIDE SEQUENCE</scope>
    <source>
        <strain evidence="14">Pm1</strain>
    </source>
</reference>
<dbReference type="InterPro" id="IPR017131">
    <property type="entry name" value="snRNP-assoc_SmB/SmN"/>
</dbReference>
<dbReference type="AlphaFoldDB" id="A0AAV1VHX3"/>
<keyword evidence="9 11" id="KW-0539">Nucleus</keyword>
<dbReference type="EMBL" id="CAKLBY020000340">
    <property type="protein sequence ID" value="CAK7946066.1"/>
    <property type="molecule type" value="Genomic_DNA"/>
</dbReference>
<dbReference type="GO" id="GO:0005682">
    <property type="term" value="C:U5 snRNP"/>
    <property type="evidence" value="ECO:0007669"/>
    <property type="project" value="TreeGrafter"/>
</dbReference>
<sequence length="228" mass="23609">MVMSKSSKMLNYINYRMKVTLLDSRVLVGYFMAFDKHMNLVLGDCEEFRTLRAKVKSTVSEERVEKRHLGLVLLRGESVVSLTVEGPPLAKENETVGPNGPGVARAAGRGIPTAPMGGASLPMGLMAPMRGIGGPPPGMMQPGQVAAMAQPQAYGRGRGMPGMPGGMPGLPGGMMPPPPRPMPGMGMPPPGMGPPLGMGMGPPPGMMPPAGMRGPPGPPPGMRGPPGQ</sequence>
<evidence type="ECO:0000256" key="5">
    <source>
        <dbReference type="ARBA" id="ARBA00022664"/>
    </source>
</evidence>
<dbReference type="Gene3D" id="2.30.30.100">
    <property type="match status" value="1"/>
</dbReference>
<evidence type="ECO:0000256" key="3">
    <source>
        <dbReference type="ARBA" id="ARBA00009123"/>
    </source>
</evidence>
<evidence type="ECO:0000313" key="14">
    <source>
        <dbReference type="EMBL" id="CAK7946066.1"/>
    </source>
</evidence>
<dbReference type="InterPro" id="IPR001163">
    <property type="entry name" value="Sm_dom_euk/arc"/>
</dbReference>
<comment type="similarity">
    <text evidence="3 11">Belongs to the snRNP SmB/SmN family.</text>
</comment>
<gene>
    <name evidence="14" type="ORF">PM001_LOCUS31216</name>
</gene>
<dbReference type="GO" id="GO:0071004">
    <property type="term" value="C:U2-type prespliceosome"/>
    <property type="evidence" value="ECO:0007669"/>
    <property type="project" value="TreeGrafter"/>
</dbReference>
<dbReference type="GO" id="GO:0003723">
    <property type="term" value="F:RNA binding"/>
    <property type="evidence" value="ECO:0007669"/>
    <property type="project" value="UniProtKB-KW"/>
</dbReference>
<dbReference type="InterPro" id="IPR010920">
    <property type="entry name" value="LSM_dom_sf"/>
</dbReference>
<dbReference type="GO" id="GO:0005685">
    <property type="term" value="C:U1 snRNP"/>
    <property type="evidence" value="ECO:0007669"/>
    <property type="project" value="TreeGrafter"/>
</dbReference>
<dbReference type="PIRSF" id="PIRSF037187">
    <property type="entry name" value="snRNP_SmB/SmN"/>
    <property type="match status" value="1"/>
</dbReference>
<dbReference type="GO" id="GO:0005686">
    <property type="term" value="C:U2 snRNP"/>
    <property type="evidence" value="ECO:0007669"/>
    <property type="project" value="TreeGrafter"/>
</dbReference>
<evidence type="ECO:0000259" key="13">
    <source>
        <dbReference type="PROSITE" id="PS52002"/>
    </source>
</evidence>
<accession>A0AAV1VHX3</accession>
<evidence type="ECO:0000256" key="9">
    <source>
        <dbReference type="ARBA" id="ARBA00023242"/>
    </source>
</evidence>
<evidence type="ECO:0000256" key="10">
    <source>
        <dbReference type="ARBA" id="ARBA00023274"/>
    </source>
</evidence>
<evidence type="ECO:0000256" key="1">
    <source>
        <dbReference type="ARBA" id="ARBA00004123"/>
    </source>
</evidence>
<keyword evidence="7 11" id="KW-0694">RNA-binding</keyword>
<dbReference type="Proteomes" id="UP001162060">
    <property type="component" value="Unassembled WGS sequence"/>
</dbReference>
<dbReference type="GO" id="GO:0071013">
    <property type="term" value="C:catalytic step 2 spliceosome"/>
    <property type="evidence" value="ECO:0007669"/>
    <property type="project" value="TreeGrafter"/>
</dbReference>
<evidence type="ECO:0000256" key="2">
    <source>
        <dbReference type="ARBA" id="ARBA00004496"/>
    </source>
</evidence>
<evidence type="ECO:0000256" key="4">
    <source>
        <dbReference type="ARBA" id="ARBA00022490"/>
    </source>
</evidence>
<comment type="subcellular location">
    <subcellularLocation>
        <location evidence="2">Cytoplasm</location>
    </subcellularLocation>
    <subcellularLocation>
        <location evidence="1 11">Nucleus</location>
    </subcellularLocation>
</comment>
<evidence type="ECO:0000313" key="15">
    <source>
        <dbReference type="Proteomes" id="UP001162060"/>
    </source>
</evidence>
<dbReference type="CDD" id="cd01717">
    <property type="entry name" value="Sm_B"/>
    <property type="match status" value="1"/>
</dbReference>
<evidence type="ECO:0000256" key="7">
    <source>
        <dbReference type="ARBA" id="ARBA00022884"/>
    </source>
</evidence>
<dbReference type="GO" id="GO:0000398">
    <property type="term" value="P:mRNA splicing, via spliceosome"/>
    <property type="evidence" value="ECO:0007669"/>
    <property type="project" value="TreeGrafter"/>
</dbReference>
<organism evidence="14 15">
    <name type="scientific">Peronospora matthiolae</name>
    <dbReference type="NCBI Taxonomy" id="2874970"/>
    <lineage>
        <taxon>Eukaryota</taxon>
        <taxon>Sar</taxon>
        <taxon>Stramenopiles</taxon>
        <taxon>Oomycota</taxon>
        <taxon>Peronosporomycetes</taxon>
        <taxon>Peronosporales</taxon>
        <taxon>Peronosporaceae</taxon>
        <taxon>Peronospora</taxon>
    </lineage>
</organism>
<keyword evidence="8" id="KW-0508">mRNA splicing</keyword>
<dbReference type="PROSITE" id="PS52002">
    <property type="entry name" value="SM"/>
    <property type="match status" value="1"/>
</dbReference>
<dbReference type="SMART" id="SM00651">
    <property type="entry name" value="Sm"/>
    <property type="match status" value="1"/>
</dbReference>
<keyword evidence="5" id="KW-0507">mRNA processing</keyword>
<feature type="domain" description="Sm" evidence="13">
    <location>
        <begin position="4"/>
        <end position="88"/>
    </location>
</feature>
<evidence type="ECO:0000256" key="6">
    <source>
        <dbReference type="ARBA" id="ARBA00022737"/>
    </source>
</evidence>
<dbReference type="InterPro" id="IPR050914">
    <property type="entry name" value="snRNP_SmB/NAA38-like"/>
</dbReference>
<protein>
    <recommendedName>
        <fullName evidence="11">Small nuclear ribonucleoprotein-associated protein</fullName>
    </recommendedName>
</protein>
<dbReference type="PANTHER" id="PTHR10701:SF0">
    <property type="entry name" value="SMALL NUCLEAR RIBONUCLEOPROTEIN-ASSOCIATED PROTEIN B"/>
    <property type="match status" value="1"/>
</dbReference>
<comment type="caution">
    <text evidence="14">The sequence shown here is derived from an EMBL/GenBank/DDBJ whole genome shotgun (WGS) entry which is preliminary data.</text>
</comment>
<dbReference type="Pfam" id="PF01423">
    <property type="entry name" value="LSM"/>
    <property type="match status" value="1"/>
</dbReference>
<evidence type="ECO:0000256" key="8">
    <source>
        <dbReference type="ARBA" id="ARBA00023187"/>
    </source>
</evidence>
<dbReference type="InterPro" id="IPR047575">
    <property type="entry name" value="Sm"/>
</dbReference>
<evidence type="ECO:0000256" key="12">
    <source>
        <dbReference type="SAM" id="MobiDB-lite"/>
    </source>
</evidence>
<keyword evidence="4" id="KW-0963">Cytoplasm</keyword>